<dbReference type="GO" id="GO:0005886">
    <property type="term" value="C:plasma membrane"/>
    <property type="evidence" value="ECO:0007669"/>
    <property type="project" value="UniProtKB-SubCell"/>
</dbReference>
<evidence type="ECO:0000313" key="11">
    <source>
        <dbReference type="EMBL" id="QQV78483.1"/>
    </source>
</evidence>
<feature type="transmembrane region" description="Helical" evidence="10">
    <location>
        <begin position="162"/>
        <end position="179"/>
    </location>
</feature>
<feature type="transmembrane region" description="Helical" evidence="10">
    <location>
        <begin position="84"/>
        <end position="105"/>
    </location>
</feature>
<evidence type="ECO:0000256" key="4">
    <source>
        <dbReference type="ARBA" id="ARBA00017522"/>
    </source>
</evidence>
<comment type="subcellular location">
    <subcellularLocation>
        <location evidence="2">Cell membrane</location>
        <topology evidence="2">Multi-pass membrane protein</topology>
    </subcellularLocation>
</comment>
<organism evidence="11 12">
    <name type="scientific">Sphingomonas aliaeris</name>
    <dbReference type="NCBI Taxonomy" id="2759526"/>
    <lineage>
        <taxon>Bacteria</taxon>
        <taxon>Pseudomonadati</taxon>
        <taxon>Pseudomonadota</taxon>
        <taxon>Alphaproteobacteria</taxon>
        <taxon>Sphingomonadales</taxon>
        <taxon>Sphingomonadaceae</taxon>
        <taxon>Sphingomonas</taxon>
    </lineage>
</organism>
<keyword evidence="12" id="KW-1185">Reference proteome</keyword>
<reference evidence="12" key="1">
    <citation type="submission" date="2020-09" db="EMBL/GenBank/DDBJ databases">
        <title>Sphingomonas sp., a new species isolated from pork steak.</title>
        <authorList>
            <person name="Heidler von Heilborn D."/>
        </authorList>
    </citation>
    <scope>NUCLEOTIDE SEQUENCE [LARGE SCALE GENOMIC DNA]</scope>
</reference>
<dbReference type="AlphaFoldDB" id="A0A974NX40"/>
<evidence type="ECO:0000256" key="8">
    <source>
        <dbReference type="ARBA" id="ARBA00022989"/>
    </source>
</evidence>
<keyword evidence="6" id="KW-1003">Cell membrane</keyword>
<dbReference type="PANTHER" id="PTHR36122">
    <property type="entry name" value="NICOTINAMIDE RIBOSIDE TRANSPORTER PNUC"/>
    <property type="match status" value="1"/>
</dbReference>
<proteinExistence type="inferred from homology"/>
<sequence>MFSLEVLASLLIVANVVLVARRSIWNYAFAIAGTAIYGWVFFEARLYSDTGLQLFFVIVNLYGWRQWSHGIATAGEVRVGRLSAAARGGWLFGIAFATLAWGTLMHRLTDASFPFVDAGIAMTSVAAQILLSRQKLENWVLWIAVDIVAIGLYAAKGLWPTTILYILLLAISVWGLLDWRRSEVQ</sequence>
<protein>
    <recommendedName>
        <fullName evidence="4">Nicotinamide riboside transporter PnuC</fullName>
    </recommendedName>
</protein>
<dbReference type="Proteomes" id="UP000595894">
    <property type="component" value="Chromosome"/>
</dbReference>
<evidence type="ECO:0000256" key="9">
    <source>
        <dbReference type="ARBA" id="ARBA00023136"/>
    </source>
</evidence>
<evidence type="ECO:0000256" key="6">
    <source>
        <dbReference type="ARBA" id="ARBA00022475"/>
    </source>
</evidence>
<dbReference type="NCBIfam" id="TIGR01528">
    <property type="entry name" value="NMN_trans_PnuC"/>
    <property type="match status" value="1"/>
</dbReference>
<dbReference type="KEGG" id="sari:H5J25_07550"/>
<keyword evidence="7 10" id="KW-0812">Transmembrane</keyword>
<feature type="transmembrane region" description="Helical" evidence="10">
    <location>
        <begin position="139"/>
        <end position="156"/>
    </location>
</feature>
<keyword evidence="8 10" id="KW-1133">Transmembrane helix</keyword>
<name>A0A974NX40_9SPHN</name>
<dbReference type="EMBL" id="CP061035">
    <property type="protein sequence ID" value="QQV78483.1"/>
    <property type="molecule type" value="Genomic_DNA"/>
</dbReference>
<dbReference type="InterPro" id="IPR006419">
    <property type="entry name" value="NMN_transpt_PnuC"/>
</dbReference>
<keyword evidence="5" id="KW-0813">Transport</keyword>
<evidence type="ECO:0000256" key="3">
    <source>
        <dbReference type="ARBA" id="ARBA00006669"/>
    </source>
</evidence>
<dbReference type="GO" id="GO:0034257">
    <property type="term" value="F:nicotinamide riboside transmembrane transporter activity"/>
    <property type="evidence" value="ECO:0007669"/>
    <property type="project" value="InterPro"/>
</dbReference>
<accession>A0A974NX40</accession>
<keyword evidence="9 10" id="KW-0472">Membrane</keyword>
<evidence type="ECO:0000256" key="10">
    <source>
        <dbReference type="SAM" id="Phobius"/>
    </source>
</evidence>
<dbReference type="PANTHER" id="PTHR36122:SF2">
    <property type="entry name" value="NICOTINAMIDE RIBOSIDE TRANSPORTER PNUC"/>
    <property type="match status" value="1"/>
</dbReference>
<evidence type="ECO:0000256" key="5">
    <source>
        <dbReference type="ARBA" id="ARBA00022448"/>
    </source>
</evidence>
<dbReference type="Pfam" id="PF04973">
    <property type="entry name" value="NMN_transporter"/>
    <property type="match status" value="1"/>
</dbReference>
<evidence type="ECO:0000256" key="7">
    <source>
        <dbReference type="ARBA" id="ARBA00022692"/>
    </source>
</evidence>
<comment type="function">
    <text evidence="1">Required for nicotinamide riboside transport across the inner membrane.</text>
</comment>
<evidence type="ECO:0000313" key="12">
    <source>
        <dbReference type="Proteomes" id="UP000595894"/>
    </source>
</evidence>
<evidence type="ECO:0000256" key="1">
    <source>
        <dbReference type="ARBA" id="ARBA00002672"/>
    </source>
</evidence>
<feature type="transmembrane region" description="Helical" evidence="10">
    <location>
        <begin position="111"/>
        <end position="132"/>
    </location>
</feature>
<comment type="similarity">
    <text evidence="3">Belongs to the nicotinamide ribonucleoside (NR) uptake permease (TC 4.B.1) family.</text>
</comment>
<evidence type="ECO:0000256" key="2">
    <source>
        <dbReference type="ARBA" id="ARBA00004651"/>
    </source>
</evidence>
<gene>
    <name evidence="11" type="ORF">H5J25_07550</name>
</gene>